<proteinExistence type="predicted"/>
<evidence type="ECO:0000256" key="1">
    <source>
        <dbReference type="SAM" id="MobiDB-lite"/>
    </source>
</evidence>
<gene>
    <name evidence="2" type="ORF">EST38_g8918</name>
</gene>
<feature type="region of interest" description="Disordered" evidence="1">
    <location>
        <begin position="15"/>
        <end position="44"/>
    </location>
</feature>
<protein>
    <submittedName>
        <fullName evidence="2">Uncharacterized protein</fullName>
    </submittedName>
</protein>
<keyword evidence="3" id="KW-1185">Reference proteome</keyword>
<name>A0A4Q2DDG8_9AGAR</name>
<dbReference type="Proteomes" id="UP000290288">
    <property type="component" value="Unassembled WGS sequence"/>
</dbReference>
<evidence type="ECO:0000313" key="3">
    <source>
        <dbReference type="Proteomes" id="UP000290288"/>
    </source>
</evidence>
<sequence>MEAWLKFQGLWRIVSGSQKRPERKSPSPSKDNTTAESATASATAAAQAELLEAKTLHQPSG</sequence>
<organism evidence="2 3">
    <name type="scientific">Candolleomyces aberdarensis</name>
    <dbReference type="NCBI Taxonomy" id="2316362"/>
    <lineage>
        <taxon>Eukaryota</taxon>
        <taxon>Fungi</taxon>
        <taxon>Dikarya</taxon>
        <taxon>Basidiomycota</taxon>
        <taxon>Agaricomycotina</taxon>
        <taxon>Agaricomycetes</taxon>
        <taxon>Agaricomycetidae</taxon>
        <taxon>Agaricales</taxon>
        <taxon>Agaricineae</taxon>
        <taxon>Psathyrellaceae</taxon>
        <taxon>Candolleomyces</taxon>
    </lineage>
</organism>
<feature type="compositionally biased region" description="Low complexity" evidence="1">
    <location>
        <begin position="34"/>
        <end position="44"/>
    </location>
</feature>
<evidence type="ECO:0000313" key="2">
    <source>
        <dbReference type="EMBL" id="RXW16941.1"/>
    </source>
</evidence>
<reference evidence="2 3" key="1">
    <citation type="submission" date="2019-01" db="EMBL/GenBank/DDBJ databases">
        <title>Draft genome sequence of Psathyrella aberdarensis IHI B618.</title>
        <authorList>
            <person name="Buettner E."/>
            <person name="Kellner H."/>
        </authorList>
    </citation>
    <scope>NUCLEOTIDE SEQUENCE [LARGE SCALE GENOMIC DNA]</scope>
    <source>
        <strain evidence="2 3">IHI B618</strain>
    </source>
</reference>
<dbReference type="AlphaFoldDB" id="A0A4Q2DDG8"/>
<comment type="caution">
    <text evidence="2">The sequence shown here is derived from an EMBL/GenBank/DDBJ whole genome shotgun (WGS) entry which is preliminary data.</text>
</comment>
<dbReference type="OrthoDB" id="3223501at2759"/>
<dbReference type="EMBL" id="SDEE01000386">
    <property type="protein sequence ID" value="RXW16941.1"/>
    <property type="molecule type" value="Genomic_DNA"/>
</dbReference>
<accession>A0A4Q2DDG8</accession>